<evidence type="ECO:0000256" key="2">
    <source>
        <dbReference type="ARBA" id="ARBA00022692"/>
    </source>
</evidence>
<dbReference type="InterPro" id="IPR020894">
    <property type="entry name" value="Cadherin_CS"/>
</dbReference>
<evidence type="ECO:0000313" key="11">
    <source>
        <dbReference type="Proteomes" id="UP000784294"/>
    </source>
</evidence>
<dbReference type="GO" id="GO:0005886">
    <property type="term" value="C:plasma membrane"/>
    <property type="evidence" value="ECO:0007669"/>
    <property type="project" value="InterPro"/>
</dbReference>
<proteinExistence type="predicted"/>
<dbReference type="SUPFAM" id="SSF49313">
    <property type="entry name" value="Cadherin-like"/>
    <property type="match status" value="2"/>
</dbReference>
<evidence type="ECO:0000256" key="8">
    <source>
        <dbReference type="PROSITE-ProRule" id="PRU00043"/>
    </source>
</evidence>
<dbReference type="PRINTS" id="PR00205">
    <property type="entry name" value="CADHERIN"/>
</dbReference>
<keyword evidence="11" id="KW-1185">Reference proteome</keyword>
<accession>A0A448XJ35</accession>
<feature type="domain" description="Cadherin" evidence="9">
    <location>
        <begin position="158"/>
        <end position="289"/>
    </location>
</feature>
<comment type="caution">
    <text evidence="10">The sequence shown here is derived from an EMBL/GenBank/DDBJ whole genome shotgun (WGS) entry which is preliminary data.</text>
</comment>
<dbReference type="CDD" id="cd11304">
    <property type="entry name" value="Cadherin_repeat"/>
    <property type="match status" value="2"/>
</dbReference>
<dbReference type="PANTHER" id="PTHR24028">
    <property type="entry name" value="CADHERIN-87A"/>
    <property type="match status" value="1"/>
</dbReference>
<keyword evidence="4 8" id="KW-0106">Calcium</keyword>
<sequence>MKSRIHLPENVPLGTEVLDIIIEENSDFSLNSHIIYGIEAIGTEMSDTFALSKSESQSKYTMLQAFLLKPRFSSIKGSGILLSQNGVHLIVASPLDRERVSAYRILLLACDLDTPPLCVSHPLTIFLDDVNDNAPIFLTPSLPRSMWLKYVDYSEDILDPSRPINIPENNLIPSKMGRIVAFDLDINDEVRYHLANYKDTFKINRRTGRISLKRTLDFENQAVFDLVVVAEDRSRRRSVSPLLADRLTGVSSGLQTCLSTLYSRLPSHRSASVLITVLVQDLNDNPPVFISPGRDHLSRPMLDTAGTNIASFG</sequence>
<dbReference type="EMBL" id="CAAALY010256188">
    <property type="protein sequence ID" value="VEL37866.1"/>
    <property type="molecule type" value="Genomic_DNA"/>
</dbReference>
<evidence type="ECO:0000256" key="4">
    <source>
        <dbReference type="ARBA" id="ARBA00022837"/>
    </source>
</evidence>
<dbReference type="OrthoDB" id="6272940at2759"/>
<dbReference type="SMART" id="SM00112">
    <property type="entry name" value="CA"/>
    <property type="match status" value="2"/>
</dbReference>
<dbReference type="InterPro" id="IPR002126">
    <property type="entry name" value="Cadherin-like_dom"/>
</dbReference>
<feature type="domain" description="Cadherin" evidence="9">
    <location>
        <begin position="7"/>
        <end position="137"/>
    </location>
</feature>
<dbReference type="InterPro" id="IPR015919">
    <property type="entry name" value="Cadherin-like_sf"/>
</dbReference>
<dbReference type="GO" id="GO:0007156">
    <property type="term" value="P:homophilic cell adhesion via plasma membrane adhesion molecules"/>
    <property type="evidence" value="ECO:0007669"/>
    <property type="project" value="InterPro"/>
</dbReference>
<dbReference type="InterPro" id="IPR050174">
    <property type="entry name" value="Protocadherin/Cadherin-CA"/>
</dbReference>
<dbReference type="PROSITE" id="PS00232">
    <property type="entry name" value="CADHERIN_1"/>
    <property type="match status" value="2"/>
</dbReference>
<keyword evidence="2" id="KW-0812">Transmembrane</keyword>
<dbReference type="Proteomes" id="UP000784294">
    <property type="component" value="Unassembled WGS sequence"/>
</dbReference>
<keyword evidence="7" id="KW-0325">Glycoprotein</keyword>
<evidence type="ECO:0000313" key="10">
    <source>
        <dbReference type="EMBL" id="VEL37866.1"/>
    </source>
</evidence>
<evidence type="ECO:0000256" key="5">
    <source>
        <dbReference type="ARBA" id="ARBA00022989"/>
    </source>
</evidence>
<keyword evidence="3" id="KW-0677">Repeat</keyword>
<evidence type="ECO:0000256" key="6">
    <source>
        <dbReference type="ARBA" id="ARBA00023136"/>
    </source>
</evidence>
<comment type="subcellular location">
    <subcellularLocation>
        <location evidence="1">Membrane</location>
        <topology evidence="1">Single-pass membrane protein</topology>
    </subcellularLocation>
</comment>
<reference evidence="10" key="1">
    <citation type="submission" date="2018-11" db="EMBL/GenBank/DDBJ databases">
        <authorList>
            <consortium name="Pathogen Informatics"/>
        </authorList>
    </citation>
    <scope>NUCLEOTIDE SEQUENCE</scope>
</reference>
<protein>
    <recommendedName>
        <fullName evidence="9">Cadherin domain-containing protein</fullName>
    </recommendedName>
</protein>
<evidence type="ECO:0000259" key="9">
    <source>
        <dbReference type="PROSITE" id="PS50268"/>
    </source>
</evidence>
<organism evidence="10 11">
    <name type="scientific">Protopolystoma xenopodis</name>
    <dbReference type="NCBI Taxonomy" id="117903"/>
    <lineage>
        <taxon>Eukaryota</taxon>
        <taxon>Metazoa</taxon>
        <taxon>Spiralia</taxon>
        <taxon>Lophotrochozoa</taxon>
        <taxon>Platyhelminthes</taxon>
        <taxon>Monogenea</taxon>
        <taxon>Polyopisthocotylea</taxon>
        <taxon>Polystomatidea</taxon>
        <taxon>Polystomatidae</taxon>
        <taxon>Protopolystoma</taxon>
    </lineage>
</organism>
<gene>
    <name evidence="10" type="ORF">PXEA_LOCUS31306</name>
</gene>
<dbReference type="AlphaFoldDB" id="A0A448XJ35"/>
<evidence type="ECO:0000256" key="1">
    <source>
        <dbReference type="ARBA" id="ARBA00004167"/>
    </source>
</evidence>
<dbReference type="Pfam" id="PF00028">
    <property type="entry name" value="Cadherin"/>
    <property type="match status" value="1"/>
</dbReference>
<keyword evidence="5" id="KW-1133">Transmembrane helix</keyword>
<dbReference type="GO" id="GO:0005509">
    <property type="term" value="F:calcium ion binding"/>
    <property type="evidence" value="ECO:0007669"/>
    <property type="project" value="UniProtKB-UniRule"/>
</dbReference>
<dbReference type="PANTHER" id="PTHR24028:SF328">
    <property type="entry name" value="CADHERIN-3"/>
    <property type="match status" value="1"/>
</dbReference>
<name>A0A448XJ35_9PLAT</name>
<dbReference type="Gene3D" id="2.60.40.60">
    <property type="entry name" value="Cadherins"/>
    <property type="match status" value="2"/>
</dbReference>
<keyword evidence="6" id="KW-0472">Membrane</keyword>
<feature type="non-terminal residue" evidence="10">
    <location>
        <position position="1"/>
    </location>
</feature>
<evidence type="ECO:0000256" key="3">
    <source>
        <dbReference type="ARBA" id="ARBA00022737"/>
    </source>
</evidence>
<dbReference type="PROSITE" id="PS50268">
    <property type="entry name" value="CADHERIN_2"/>
    <property type="match status" value="2"/>
</dbReference>
<evidence type="ECO:0000256" key="7">
    <source>
        <dbReference type="ARBA" id="ARBA00023180"/>
    </source>
</evidence>